<evidence type="ECO:0000313" key="1">
    <source>
        <dbReference type="Proteomes" id="UP000887578"/>
    </source>
</evidence>
<sequence>MIISEICDKNHPKDAQNFALTSKLNYFMFKKLNRERTEIQQLPLMIGGDIYLYLDEMRDLNSDDEVLDYISKLSVTESIHIEFCTQQPTSTEVLHRVMPYIIGTARYATSVAIYTTYEFSKEHEKEFIYLLRSLKSVNKLHISLVKVSDGIPFNINPLINATYQIKAINFNGRLAFNDDTWDLLARKSTFDTPIESINIPYSADFSYDSMERFFLFAYLAQSVNIRITEADEAKTVAYTEVLQRIARPKTLNKTFASFYIRRSVVTLHFQSFYPVGIERCHVPVRAYDPENPHPCDPPKTTVIPITDKSARVPRFMHP</sequence>
<dbReference type="Proteomes" id="UP000887578">
    <property type="component" value="Unplaced"/>
</dbReference>
<organism evidence="1 2">
    <name type="scientific">Panagrolaimus davidi</name>
    <dbReference type="NCBI Taxonomy" id="227884"/>
    <lineage>
        <taxon>Eukaryota</taxon>
        <taxon>Metazoa</taxon>
        <taxon>Ecdysozoa</taxon>
        <taxon>Nematoda</taxon>
        <taxon>Chromadorea</taxon>
        <taxon>Rhabditida</taxon>
        <taxon>Tylenchina</taxon>
        <taxon>Panagrolaimomorpha</taxon>
        <taxon>Panagrolaimoidea</taxon>
        <taxon>Panagrolaimidae</taxon>
        <taxon>Panagrolaimus</taxon>
    </lineage>
</organism>
<evidence type="ECO:0000313" key="2">
    <source>
        <dbReference type="WBParaSite" id="PDA_v2.g22857.t1"/>
    </source>
</evidence>
<name>A0A914PVR7_9BILA</name>
<protein>
    <submittedName>
        <fullName evidence="2">Uncharacterized protein</fullName>
    </submittedName>
</protein>
<accession>A0A914PVR7</accession>
<dbReference type="WBParaSite" id="PDA_v2.g22857.t1">
    <property type="protein sequence ID" value="PDA_v2.g22857.t1"/>
    <property type="gene ID" value="PDA_v2.g22857"/>
</dbReference>
<keyword evidence="1" id="KW-1185">Reference proteome</keyword>
<reference evidence="2" key="1">
    <citation type="submission" date="2022-11" db="UniProtKB">
        <authorList>
            <consortium name="WormBaseParasite"/>
        </authorList>
    </citation>
    <scope>IDENTIFICATION</scope>
</reference>
<dbReference type="AlphaFoldDB" id="A0A914PVR7"/>
<proteinExistence type="predicted"/>